<keyword evidence="2" id="KW-1185">Reference proteome</keyword>
<accession>A0A135SQR4</accession>
<dbReference type="EMBL" id="JFFI01002290">
    <property type="protein sequence ID" value="KXH38264.1"/>
    <property type="molecule type" value="Genomic_DNA"/>
</dbReference>
<name>A0A135SQR4_9PEZI</name>
<protein>
    <submittedName>
        <fullName evidence="1">Uncharacterized protein</fullName>
    </submittedName>
</protein>
<comment type="caution">
    <text evidence="1">The sequence shown here is derived from an EMBL/GenBank/DDBJ whole genome shotgun (WGS) entry which is preliminary data.</text>
</comment>
<dbReference type="Proteomes" id="UP000070121">
    <property type="component" value="Unassembled WGS sequence"/>
</dbReference>
<reference evidence="1 2" key="1">
    <citation type="submission" date="2014-02" db="EMBL/GenBank/DDBJ databases">
        <title>The genome sequence of Colletotrichum salicis CBS 607.94.</title>
        <authorList>
            <person name="Baroncelli R."/>
            <person name="Thon M.R."/>
        </authorList>
    </citation>
    <scope>NUCLEOTIDE SEQUENCE [LARGE SCALE GENOMIC DNA]</scope>
    <source>
        <strain evidence="1 2">CBS 607.94</strain>
    </source>
</reference>
<evidence type="ECO:0000313" key="1">
    <source>
        <dbReference type="EMBL" id="KXH38264.1"/>
    </source>
</evidence>
<evidence type="ECO:0000313" key="2">
    <source>
        <dbReference type="Proteomes" id="UP000070121"/>
    </source>
</evidence>
<proteinExistence type="predicted"/>
<sequence>MCQGESLSWRLTTWSVGFSTQEWDETCGKWAKENRRLPHEDTDKTRQLHCICNAGGSIRMGVEEKPEGVWGGGATSWERETLRPLAQETEDRISKAVLSGRITDDDRDCAECEEFLSSEVSGPHPASSVFGAKLELAWRGTRGKARKVPQIPATPAQVEQVAKDRSGRASSGRFHPNHRLREVLDTVAEHCVAPATPIRLSISRAGVGLLTMLAPLGDGPLCLFHSDGGYEKWGGPCEP</sequence>
<gene>
    <name evidence="1" type="ORF">CSAL01_00140</name>
</gene>
<dbReference type="AlphaFoldDB" id="A0A135SQR4"/>
<organism evidence="1 2">
    <name type="scientific">Colletotrichum salicis</name>
    <dbReference type="NCBI Taxonomy" id="1209931"/>
    <lineage>
        <taxon>Eukaryota</taxon>
        <taxon>Fungi</taxon>
        <taxon>Dikarya</taxon>
        <taxon>Ascomycota</taxon>
        <taxon>Pezizomycotina</taxon>
        <taxon>Sordariomycetes</taxon>
        <taxon>Hypocreomycetidae</taxon>
        <taxon>Glomerellales</taxon>
        <taxon>Glomerellaceae</taxon>
        <taxon>Colletotrichum</taxon>
        <taxon>Colletotrichum acutatum species complex</taxon>
    </lineage>
</organism>